<evidence type="ECO:0000256" key="1">
    <source>
        <dbReference type="ARBA" id="ARBA00023015"/>
    </source>
</evidence>
<dbReference type="InterPro" id="IPR016032">
    <property type="entry name" value="Sig_transdc_resp-reg_C-effctor"/>
</dbReference>
<dbReference type="PANTHER" id="PTHR44688:SF16">
    <property type="entry name" value="DNA-BINDING TRANSCRIPTIONAL ACTIVATOR DEVR_DOSR"/>
    <property type="match status" value="1"/>
</dbReference>
<sequence>MENIADSDLMDALSKISDVADRNSTIRFLKDVASQYALNTIAYFGVSVTGQNETDPYLAVTYPPEWVAHYKNRQYVDVDPVVRLGFHRMLPLDWDEFGKPTGRLKTFFGEAGEFGIGSRGLTVPVHGRRGDRALFSVTSDLSARDWASAKLLYMRDFQVLAMHIHDRVLSIKGHANEPVSLSPRELECLQWIAEGKTAWECAVILGLSQHTVRCYLESARHKLHATSNTHAVSIAHRAGLLFDPL</sequence>
<comment type="caution">
    <text evidence="5">The sequence shown here is derived from an EMBL/GenBank/DDBJ whole genome shotgun (WGS) entry which is preliminary data.</text>
</comment>
<dbReference type="SMART" id="SM00421">
    <property type="entry name" value="HTH_LUXR"/>
    <property type="match status" value="1"/>
</dbReference>
<keyword evidence="2" id="KW-0238">DNA-binding</keyword>
<evidence type="ECO:0000256" key="3">
    <source>
        <dbReference type="ARBA" id="ARBA00023163"/>
    </source>
</evidence>
<dbReference type="InterPro" id="IPR036388">
    <property type="entry name" value="WH-like_DNA-bd_sf"/>
</dbReference>
<organism evidence="5 6">
    <name type="scientific">Hoeflea algicola</name>
    <dbReference type="NCBI Taxonomy" id="2983763"/>
    <lineage>
        <taxon>Bacteria</taxon>
        <taxon>Pseudomonadati</taxon>
        <taxon>Pseudomonadota</taxon>
        <taxon>Alphaproteobacteria</taxon>
        <taxon>Hyphomicrobiales</taxon>
        <taxon>Rhizobiaceae</taxon>
        <taxon>Hoeflea</taxon>
    </lineage>
</organism>
<dbReference type="PROSITE" id="PS50043">
    <property type="entry name" value="HTH_LUXR_2"/>
    <property type="match status" value="1"/>
</dbReference>
<evidence type="ECO:0000313" key="6">
    <source>
        <dbReference type="Proteomes" id="UP001073227"/>
    </source>
</evidence>
<dbReference type="SUPFAM" id="SSF46894">
    <property type="entry name" value="C-terminal effector domain of the bipartite response regulators"/>
    <property type="match status" value="1"/>
</dbReference>
<dbReference type="InterPro" id="IPR005143">
    <property type="entry name" value="TF_LuxR_autoind-bd_dom"/>
</dbReference>
<gene>
    <name evidence="5" type="ORF">OEG84_24460</name>
</gene>
<dbReference type="Pfam" id="PF03472">
    <property type="entry name" value="Autoind_bind"/>
    <property type="match status" value="1"/>
</dbReference>
<dbReference type="PRINTS" id="PR00038">
    <property type="entry name" value="HTHLUXR"/>
</dbReference>
<dbReference type="InterPro" id="IPR000792">
    <property type="entry name" value="Tscrpt_reg_LuxR_C"/>
</dbReference>
<dbReference type="InterPro" id="IPR036693">
    <property type="entry name" value="TF_LuxR_autoind-bd_dom_sf"/>
</dbReference>
<dbReference type="CDD" id="cd06170">
    <property type="entry name" value="LuxR_C_like"/>
    <property type="match status" value="1"/>
</dbReference>
<dbReference type="EMBL" id="JAOVZR010000003">
    <property type="protein sequence ID" value="MCY0150763.1"/>
    <property type="molecule type" value="Genomic_DNA"/>
</dbReference>
<dbReference type="Pfam" id="PF00196">
    <property type="entry name" value="GerE"/>
    <property type="match status" value="1"/>
</dbReference>
<keyword evidence="3" id="KW-0804">Transcription</keyword>
<proteinExistence type="predicted"/>
<reference evidence="5" key="1">
    <citation type="submission" date="2022-10" db="EMBL/GenBank/DDBJ databases">
        <title>Hoeflea sp. G2-23, isolated from marine algae.</title>
        <authorList>
            <person name="Kristyanto S."/>
            <person name="Kim J.M."/>
            <person name="Jeon C.O."/>
        </authorList>
    </citation>
    <scope>NUCLEOTIDE SEQUENCE</scope>
    <source>
        <strain evidence="5">G2-23</strain>
    </source>
</reference>
<dbReference type="Proteomes" id="UP001073227">
    <property type="component" value="Unassembled WGS sequence"/>
</dbReference>
<accession>A0ABT3ZG88</accession>
<protein>
    <submittedName>
        <fullName evidence="5">LuxR family transcriptional regulator</fullName>
    </submittedName>
</protein>
<name>A0ABT3ZG88_9HYPH</name>
<dbReference type="PANTHER" id="PTHR44688">
    <property type="entry name" value="DNA-BINDING TRANSCRIPTIONAL ACTIVATOR DEVR_DOSR"/>
    <property type="match status" value="1"/>
</dbReference>
<evidence type="ECO:0000313" key="5">
    <source>
        <dbReference type="EMBL" id="MCY0150763.1"/>
    </source>
</evidence>
<dbReference type="RefSeq" id="WP_267656492.1">
    <property type="nucleotide sequence ID" value="NZ_JAOVZR010000003.1"/>
</dbReference>
<evidence type="ECO:0000256" key="2">
    <source>
        <dbReference type="ARBA" id="ARBA00023125"/>
    </source>
</evidence>
<keyword evidence="1" id="KW-0805">Transcription regulation</keyword>
<evidence type="ECO:0000259" key="4">
    <source>
        <dbReference type="PROSITE" id="PS50043"/>
    </source>
</evidence>
<keyword evidence="6" id="KW-1185">Reference proteome</keyword>
<dbReference type="Gene3D" id="1.10.10.10">
    <property type="entry name" value="Winged helix-like DNA-binding domain superfamily/Winged helix DNA-binding domain"/>
    <property type="match status" value="1"/>
</dbReference>
<dbReference type="Gene3D" id="3.30.450.80">
    <property type="entry name" value="Transcription factor LuxR-like, autoinducer-binding domain"/>
    <property type="match status" value="1"/>
</dbReference>
<feature type="domain" description="HTH luxR-type" evidence="4">
    <location>
        <begin position="174"/>
        <end position="239"/>
    </location>
</feature>
<dbReference type="SUPFAM" id="SSF75516">
    <property type="entry name" value="Pheromone-binding domain of LuxR-like quorum-sensing transcription factors"/>
    <property type="match status" value="1"/>
</dbReference>